<sequence length="376" mass="40384">MAPDRRTVLKAGGIAALGALGGKYVPDVPVNVARAQSDVSTEYPEIRFAVHQDPGQAVNWVLPAKRRIDEFVFGTPDEPINTGQHWVNVADGPVADLLGEQTYQVGLPLDKRRTTEDGSAYTVTTFNTFASPSRREVSGELDLTYVDRRPWDEPGAGTDTPDTVELTAEFTDPADNQYRLEVGQVFQPPIPPWQTGGGVVTNSWLHGVTGTGSPLLPTEFAYGAFWGVGNVVVNGEVRNERQVIHFMTTQMIRKSDYTLAIDPELPLSPDEAYLGNLHQTHAVVAPIRVTPDGPVPSPVETAFELPNGNTQPFIHVMWDEETIDGYTVVEPEEGAETATPGTGTTAPGDGTATATETASTDAATGTETPTETETDG</sequence>
<feature type="compositionally biased region" description="Low complexity" evidence="1">
    <location>
        <begin position="336"/>
        <end position="369"/>
    </location>
</feature>
<dbReference type="PROSITE" id="PS51318">
    <property type="entry name" value="TAT"/>
    <property type="match status" value="1"/>
</dbReference>
<dbReference type="RefSeq" id="WP_274326035.1">
    <property type="nucleotide sequence ID" value="NZ_CP118158.1"/>
</dbReference>
<comment type="caution">
    <text evidence="2">The sequence shown here is derived from an EMBL/GenBank/DDBJ whole genome shotgun (WGS) entry which is preliminary data.</text>
</comment>
<dbReference type="InterPro" id="IPR006311">
    <property type="entry name" value="TAT_signal"/>
</dbReference>
<dbReference type="EMBL" id="JBHTAS010000001">
    <property type="protein sequence ID" value="MFC7140478.1"/>
    <property type="molecule type" value="Genomic_DNA"/>
</dbReference>
<evidence type="ECO:0000256" key="1">
    <source>
        <dbReference type="SAM" id="MobiDB-lite"/>
    </source>
</evidence>
<evidence type="ECO:0008006" key="4">
    <source>
        <dbReference type="Google" id="ProtNLM"/>
    </source>
</evidence>
<proteinExistence type="predicted"/>
<accession>A0ABD5XZG2</accession>
<reference evidence="2 3" key="1">
    <citation type="journal article" date="2019" name="Int. J. Syst. Evol. Microbiol.">
        <title>The Global Catalogue of Microorganisms (GCM) 10K type strain sequencing project: providing services to taxonomists for standard genome sequencing and annotation.</title>
        <authorList>
            <consortium name="The Broad Institute Genomics Platform"/>
            <consortium name="The Broad Institute Genome Sequencing Center for Infectious Disease"/>
            <person name="Wu L."/>
            <person name="Ma J."/>
        </authorList>
    </citation>
    <scope>NUCLEOTIDE SEQUENCE [LARGE SCALE GENOMIC DNA]</scope>
    <source>
        <strain evidence="2 3">XZYJT29</strain>
    </source>
</reference>
<gene>
    <name evidence="2" type="ORF">ACFQMA_11635</name>
</gene>
<dbReference type="AlphaFoldDB" id="A0ABD5XZG2"/>
<protein>
    <recommendedName>
        <fullName evidence="4">Tat (Twin-arginine translocation) pathway signal sequence</fullName>
    </recommendedName>
</protein>
<feature type="region of interest" description="Disordered" evidence="1">
    <location>
        <begin position="331"/>
        <end position="376"/>
    </location>
</feature>
<evidence type="ECO:0000313" key="3">
    <source>
        <dbReference type="Proteomes" id="UP001596432"/>
    </source>
</evidence>
<evidence type="ECO:0000313" key="2">
    <source>
        <dbReference type="EMBL" id="MFC7140478.1"/>
    </source>
</evidence>
<organism evidence="2 3">
    <name type="scientific">Halosimplex aquaticum</name>
    <dbReference type="NCBI Taxonomy" id="3026162"/>
    <lineage>
        <taxon>Archaea</taxon>
        <taxon>Methanobacteriati</taxon>
        <taxon>Methanobacteriota</taxon>
        <taxon>Stenosarchaea group</taxon>
        <taxon>Halobacteria</taxon>
        <taxon>Halobacteriales</taxon>
        <taxon>Haloarculaceae</taxon>
        <taxon>Halosimplex</taxon>
    </lineage>
</organism>
<dbReference type="GeneID" id="78820767"/>
<keyword evidence="3" id="KW-1185">Reference proteome</keyword>
<name>A0ABD5XZG2_9EURY</name>
<dbReference type="Proteomes" id="UP001596432">
    <property type="component" value="Unassembled WGS sequence"/>
</dbReference>